<dbReference type="Proteomes" id="UP000664167">
    <property type="component" value="Unassembled WGS sequence"/>
</dbReference>
<comment type="caution">
    <text evidence="3">The sequence shown here is derived from an EMBL/GenBank/DDBJ whole genome shotgun (WGS) entry which is preliminary data.</text>
</comment>
<evidence type="ECO:0000313" key="3">
    <source>
        <dbReference type="EMBL" id="MBO0510272.1"/>
    </source>
</evidence>
<dbReference type="Pfam" id="PF19871">
    <property type="entry name" value="DUF6344"/>
    <property type="match status" value="1"/>
</dbReference>
<evidence type="ECO:0000313" key="4">
    <source>
        <dbReference type="Proteomes" id="UP000664167"/>
    </source>
</evidence>
<evidence type="ECO:0000256" key="2">
    <source>
        <dbReference type="SAM" id="SignalP"/>
    </source>
</evidence>
<keyword evidence="2" id="KW-0732">Signal</keyword>
<sequence length="167" mass="18256">MTSQAKKVWTAFTTAFFALVALLGFTTPATAAPQAVTTSAASCKPTAAEARALKALEPVAWWAIPKDRALPPTMKQRIRAEAHGSSPSTRHVPLDTDAEDEQRDTVVADAALRPELRTELRTERQTERQTELQTDRQAGLQTAGQAQQPADRQAELRSDRRAELQPA</sequence>
<accession>A0A939JF94</accession>
<feature type="compositionally biased region" description="Basic and acidic residues" evidence="1">
    <location>
        <begin position="152"/>
        <end position="167"/>
    </location>
</feature>
<protein>
    <recommendedName>
        <fullName evidence="5">Secreted protein</fullName>
    </recommendedName>
</protein>
<reference evidence="3" key="1">
    <citation type="submission" date="2021-03" db="EMBL/GenBank/DDBJ databases">
        <title>Streptomyces poriferae sp. nov., a novel marine sponge-derived Actinobacteria species with anti-MRSA activity.</title>
        <authorList>
            <person name="Sandoval-Powers M."/>
            <person name="Kralova S."/>
            <person name="Nguyen G.-S."/>
            <person name="Fawwal D."/>
            <person name="Degnes K."/>
            <person name="Klinkenberg G."/>
            <person name="Sletta H."/>
            <person name="Wentzel A."/>
            <person name="Liles M.R."/>
        </authorList>
    </citation>
    <scope>NUCLEOTIDE SEQUENCE</scope>
    <source>
        <strain evidence="3">DSM 41794</strain>
    </source>
</reference>
<organism evidence="3 4">
    <name type="scientific">Streptomyces beijiangensis</name>
    <dbReference type="NCBI Taxonomy" id="163361"/>
    <lineage>
        <taxon>Bacteria</taxon>
        <taxon>Bacillati</taxon>
        <taxon>Actinomycetota</taxon>
        <taxon>Actinomycetes</taxon>
        <taxon>Kitasatosporales</taxon>
        <taxon>Streptomycetaceae</taxon>
        <taxon>Streptomyces</taxon>
    </lineage>
</organism>
<gene>
    <name evidence="3" type="ORF">J0695_00360</name>
</gene>
<name>A0A939JF94_9ACTN</name>
<feature type="signal peptide" evidence="2">
    <location>
        <begin position="1"/>
        <end position="31"/>
    </location>
</feature>
<dbReference type="InterPro" id="IPR045925">
    <property type="entry name" value="DUF6344"/>
</dbReference>
<feature type="region of interest" description="Disordered" evidence="1">
    <location>
        <begin position="78"/>
        <end position="167"/>
    </location>
</feature>
<feature type="chain" id="PRO_5037465173" description="Secreted protein" evidence="2">
    <location>
        <begin position="32"/>
        <end position="167"/>
    </location>
</feature>
<evidence type="ECO:0008006" key="5">
    <source>
        <dbReference type="Google" id="ProtNLM"/>
    </source>
</evidence>
<evidence type="ECO:0000256" key="1">
    <source>
        <dbReference type="SAM" id="MobiDB-lite"/>
    </source>
</evidence>
<proteinExistence type="predicted"/>
<dbReference type="AlphaFoldDB" id="A0A939JF94"/>
<feature type="compositionally biased region" description="Low complexity" evidence="1">
    <location>
        <begin position="135"/>
        <end position="150"/>
    </location>
</feature>
<dbReference type="EMBL" id="JAFLRJ010000004">
    <property type="protein sequence ID" value="MBO0510272.1"/>
    <property type="molecule type" value="Genomic_DNA"/>
</dbReference>
<keyword evidence="4" id="KW-1185">Reference proteome</keyword>
<feature type="compositionally biased region" description="Basic and acidic residues" evidence="1">
    <location>
        <begin position="112"/>
        <end position="134"/>
    </location>
</feature>